<reference evidence="2 3" key="1">
    <citation type="submission" date="2021-06" db="EMBL/GenBank/DDBJ databases">
        <authorList>
            <person name="Palmer J.M."/>
        </authorList>
    </citation>
    <scope>NUCLEOTIDE SEQUENCE [LARGE SCALE GENOMIC DNA]</scope>
    <source>
        <strain evidence="2 3">GA_2019</strain>
        <tissue evidence="2">Muscle</tissue>
    </source>
</reference>
<evidence type="ECO:0000313" key="3">
    <source>
        <dbReference type="Proteomes" id="UP001476798"/>
    </source>
</evidence>
<dbReference type="Proteomes" id="UP001476798">
    <property type="component" value="Unassembled WGS sequence"/>
</dbReference>
<gene>
    <name evidence="2" type="ORF">GOODEAATRI_000789</name>
</gene>
<comment type="caution">
    <text evidence="2">The sequence shown here is derived from an EMBL/GenBank/DDBJ whole genome shotgun (WGS) entry which is preliminary data.</text>
</comment>
<sequence length="127" mass="13786">RAALDSLTALRCIMPGWKKNIPACLQPDQEGGKSRPGPDLAGSQPYGPVGQPGSLPLCVRVTTTFTGLRAAANWVRTTATSLPSSLYCRKQTWKQRLKAASHKQESKNREQDGGDSSSQMLLFISWA</sequence>
<accession>A0ABV0NQU9</accession>
<protein>
    <submittedName>
        <fullName evidence="2">Uncharacterized protein</fullName>
    </submittedName>
</protein>
<evidence type="ECO:0000313" key="2">
    <source>
        <dbReference type="EMBL" id="MEQ2173763.1"/>
    </source>
</evidence>
<name>A0ABV0NQU9_9TELE</name>
<feature type="region of interest" description="Disordered" evidence="1">
    <location>
        <begin position="24"/>
        <end position="52"/>
    </location>
</feature>
<organism evidence="2 3">
    <name type="scientific">Goodea atripinnis</name>
    <dbReference type="NCBI Taxonomy" id="208336"/>
    <lineage>
        <taxon>Eukaryota</taxon>
        <taxon>Metazoa</taxon>
        <taxon>Chordata</taxon>
        <taxon>Craniata</taxon>
        <taxon>Vertebrata</taxon>
        <taxon>Euteleostomi</taxon>
        <taxon>Actinopterygii</taxon>
        <taxon>Neopterygii</taxon>
        <taxon>Teleostei</taxon>
        <taxon>Neoteleostei</taxon>
        <taxon>Acanthomorphata</taxon>
        <taxon>Ovalentaria</taxon>
        <taxon>Atherinomorphae</taxon>
        <taxon>Cyprinodontiformes</taxon>
        <taxon>Goodeidae</taxon>
        <taxon>Goodea</taxon>
    </lineage>
</organism>
<dbReference type="EMBL" id="JAHRIO010049998">
    <property type="protein sequence ID" value="MEQ2173763.1"/>
    <property type="molecule type" value="Genomic_DNA"/>
</dbReference>
<keyword evidence="3" id="KW-1185">Reference proteome</keyword>
<evidence type="ECO:0000256" key="1">
    <source>
        <dbReference type="SAM" id="MobiDB-lite"/>
    </source>
</evidence>
<proteinExistence type="predicted"/>
<feature type="non-terminal residue" evidence="2">
    <location>
        <position position="1"/>
    </location>
</feature>